<keyword evidence="5" id="KW-1185">Reference proteome</keyword>
<dbReference type="GO" id="GO:0008236">
    <property type="term" value="F:serine-type peptidase activity"/>
    <property type="evidence" value="ECO:0007669"/>
    <property type="project" value="InterPro"/>
</dbReference>
<dbReference type="PANTHER" id="PTHR43037">
    <property type="entry name" value="UNNAMED PRODUCT-RELATED"/>
    <property type="match status" value="1"/>
</dbReference>
<dbReference type="Gene3D" id="3.40.50.1820">
    <property type="entry name" value="alpha/beta hydrolase"/>
    <property type="match status" value="1"/>
</dbReference>
<feature type="chain" id="PRO_5030743481" evidence="2">
    <location>
        <begin position="18"/>
        <end position="666"/>
    </location>
</feature>
<dbReference type="AlphaFoldDB" id="A0A7W7YJQ6"/>
<comment type="caution">
    <text evidence="4">The sequence shown here is derived from an EMBL/GenBank/DDBJ whole genome shotgun (WGS) entry which is preliminary data.</text>
</comment>
<dbReference type="SUPFAM" id="SSF53474">
    <property type="entry name" value="alpha/beta-Hydrolases"/>
    <property type="match status" value="1"/>
</dbReference>
<feature type="domain" description="Peptidase S9 prolyl oligopeptidase catalytic" evidence="3">
    <location>
        <begin position="208"/>
        <end position="348"/>
    </location>
</feature>
<reference evidence="4 5" key="1">
    <citation type="submission" date="2020-08" db="EMBL/GenBank/DDBJ databases">
        <title>Genomic Encyclopedia of Type Strains, Phase IV (KMG-IV): sequencing the most valuable type-strain genomes for metagenomic binning, comparative biology and taxonomic classification.</title>
        <authorList>
            <person name="Goeker M."/>
        </authorList>
    </citation>
    <scope>NUCLEOTIDE SEQUENCE [LARGE SCALE GENOMIC DNA]</scope>
    <source>
        <strain evidence="4 5">DSM 12251</strain>
    </source>
</reference>
<dbReference type="InterPro" id="IPR001375">
    <property type="entry name" value="Peptidase_S9_cat"/>
</dbReference>
<proteinExistence type="predicted"/>
<organism evidence="4 5">
    <name type="scientific">Prosthecobacter dejongeii</name>
    <dbReference type="NCBI Taxonomy" id="48465"/>
    <lineage>
        <taxon>Bacteria</taxon>
        <taxon>Pseudomonadati</taxon>
        <taxon>Verrucomicrobiota</taxon>
        <taxon>Verrucomicrobiia</taxon>
        <taxon>Verrucomicrobiales</taxon>
        <taxon>Verrucomicrobiaceae</taxon>
        <taxon>Prosthecobacter</taxon>
    </lineage>
</organism>
<evidence type="ECO:0000259" key="3">
    <source>
        <dbReference type="Pfam" id="PF00326"/>
    </source>
</evidence>
<dbReference type="InterPro" id="IPR050955">
    <property type="entry name" value="Plant_Biomass_Hydrol_Est"/>
</dbReference>
<evidence type="ECO:0000256" key="1">
    <source>
        <dbReference type="ARBA" id="ARBA00022729"/>
    </source>
</evidence>
<protein>
    <submittedName>
        <fullName evidence="4">Pimeloyl-ACP methyl ester carboxylesterase</fullName>
    </submittedName>
</protein>
<evidence type="ECO:0000256" key="2">
    <source>
        <dbReference type="SAM" id="SignalP"/>
    </source>
</evidence>
<dbReference type="Proteomes" id="UP000534294">
    <property type="component" value="Unassembled WGS sequence"/>
</dbReference>
<feature type="signal peptide" evidence="2">
    <location>
        <begin position="1"/>
        <end position="17"/>
    </location>
</feature>
<gene>
    <name evidence="4" type="ORF">HNQ64_001599</name>
</gene>
<dbReference type="PANTHER" id="PTHR43037:SF1">
    <property type="entry name" value="BLL1128 PROTEIN"/>
    <property type="match status" value="1"/>
</dbReference>
<dbReference type="EMBL" id="JACHIF010000002">
    <property type="protein sequence ID" value="MBB5037357.1"/>
    <property type="molecule type" value="Genomic_DNA"/>
</dbReference>
<evidence type="ECO:0000313" key="5">
    <source>
        <dbReference type="Proteomes" id="UP000534294"/>
    </source>
</evidence>
<keyword evidence="1 2" id="KW-0732">Signal</keyword>
<accession>A0A7W7YJQ6</accession>
<dbReference type="GO" id="GO:0006508">
    <property type="term" value="P:proteolysis"/>
    <property type="evidence" value="ECO:0007669"/>
    <property type="project" value="InterPro"/>
</dbReference>
<sequence length="666" mass="73757">MLRSLLLPLSFATLASAQLRPDGATASFRGSLPPKPVAALSAEQEAGLEKDLAEVTQAFQAVKKHERAADADIFLKAVRYALDFDEWYDKKAEDGVKKATALLAEAKTRIAALKAGKTPWMDGSGQKVLGFYSAIDGSAQPYGVEVPEGLEYGPGKKAVPMWIWLHGRGDTATDLHFVYSRLNAKKPGQFQPKGTIVIHPFGRYCNGWKSAGETDVFEARDDAKARFNVDADRIALTGFSMGGAGAWHMGAHFADQWACVHPGAGFADVKRYQKLTPDKYPAWYEQKLWGVYDVPDYARNFFNVPLVVYSGENDTQRDAAAYMEGILKNEGLTIPHLIGPGMGHKYHPEVIKEVQAKIEAAVEKGRNPMPKKVVLQTKSNRYNKMFWVTLGALEKQWEDGRIEAEIDGKAKLVRVKTTNVAVFDLDLPFWDQGDQAGYKVVINDSAPLEPNAHGYAWMTLNGESKPGWTGAGRNQRLGAKGWGEDGLIDSTFQESFTIVLPDKPCANPQVDAWVKTESAHFIQRWRSLMRGDPKVVKASEIPADAELANLCLWGDPQGNAVVARALKNLPVKWTVSELTMAGKSYDVATHVPVMSYAWVQDKQWHRIVLNSGLTFREAHDRTNSLQNPKLPDWAILDITQAPNAESAGRVVVADFFDEFWRVKAVQ</sequence>
<name>A0A7W7YJQ6_9BACT</name>
<dbReference type="InterPro" id="IPR029058">
    <property type="entry name" value="AB_hydrolase_fold"/>
</dbReference>
<dbReference type="RefSeq" id="WP_184207166.1">
    <property type="nucleotide sequence ID" value="NZ_JACHIF010000002.1"/>
</dbReference>
<evidence type="ECO:0000313" key="4">
    <source>
        <dbReference type="EMBL" id="MBB5037357.1"/>
    </source>
</evidence>
<dbReference type="Pfam" id="PF00326">
    <property type="entry name" value="Peptidase_S9"/>
    <property type="match status" value="1"/>
</dbReference>